<sequence>MAETIDWVAALVSLGVADLVDASALASLGALAKTPDARTLIRDALTEYSRT</sequence>
<organism evidence="1 2">
    <name type="scientific">Mycobacterium ulcerans str. Harvey</name>
    <dbReference type="NCBI Taxonomy" id="1299332"/>
    <lineage>
        <taxon>Bacteria</taxon>
        <taxon>Bacillati</taxon>
        <taxon>Actinomycetota</taxon>
        <taxon>Actinomycetes</taxon>
        <taxon>Mycobacteriales</taxon>
        <taxon>Mycobacteriaceae</taxon>
        <taxon>Mycobacterium</taxon>
        <taxon>Mycobacterium ulcerans group</taxon>
    </lineage>
</organism>
<keyword evidence="2" id="KW-1185">Reference proteome</keyword>
<gene>
    <name evidence="1" type="ORF">I551_0214</name>
</gene>
<evidence type="ECO:0000313" key="1">
    <source>
        <dbReference type="EMBL" id="EUA93311.1"/>
    </source>
</evidence>
<dbReference type="EMBL" id="JAOL01000063">
    <property type="protein sequence ID" value="EUA93311.1"/>
    <property type="molecule type" value="Genomic_DNA"/>
</dbReference>
<reference evidence="1 2" key="1">
    <citation type="submission" date="2014-01" db="EMBL/GenBank/DDBJ databases">
        <authorList>
            <person name="Dobos K."/>
            <person name="Lenaerts A."/>
            <person name="Ordway D."/>
            <person name="DeGroote M.A."/>
            <person name="Parker T."/>
            <person name="Sizemore C."/>
            <person name="Tallon L.J."/>
            <person name="Sadzewicz L.K."/>
            <person name="Sengamalay N."/>
            <person name="Fraser C.M."/>
            <person name="Hine E."/>
            <person name="Shefchek K.A."/>
            <person name="Das S.P."/>
            <person name="Tettelin H."/>
        </authorList>
    </citation>
    <scope>NUCLEOTIDE SEQUENCE [LARGE SCALE GENOMIC DNA]</scope>
    <source>
        <strain evidence="1 2">Harvey</strain>
    </source>
</reference>
<evidence type="ECO:0000313" key="2">
    <source>
        <dbReference type="Proteomes" id="UP000020681"/>
    </source>
</evidence>
<accession>A0ABP3AU88</accession>
<proteinExistence type="predicted"/>
<dbReference type="Proteomes" id="UP000020681">
    <property type="component" value="Unassembled WGS sequence"/>
</dbReference>
<name>A0ABP3AU88_MYCUL</name>
<comment type="caution">
    <text evidence="1">The sequence shown here is derived from an EMBL/GenBank/DDBJ whole genome shotgun (WGS) entry which is preliminary data.</text>
</comment>
<protein>
    <submittedName>
        <fullName evidence="1">Membrane oxidoreductase domain protein</fullName>
    </submittedName>
</protein>